<keyword evidence="1" id="KW-0496">Mitochondrion</keyword>
<sequence length="68" mass="7628">MKSSVKSKLFGGLVSDGSFSFLVLPCHTTRSEFYCTSLDIVNHPVWTGRRAKEQTEIASFIGRFTKVK</sequence>
<dbReference type="EMBL" id="MZ156063">
    <property type="protein sequence ID" value="QWK44935.1"/>
    <property type="molecule type" value="Genomic_DNA"/>
</dbReference>
<keyword evidence="1" id="KW-0689">Ribosomal protein</keyword>
<organism evidence="1">
    <name type="scientific">Pseudochorda nagaii</name>
    <dbReference type="NCBI Taxonomy" id="74379"/>
    <lineage>
        <taxon>Eukaryota</taxon>
        <taxon>Sar</taxon>
        <taxon>Stramenopiles</taxon>
        <taxon>Ochrophyta</taxon>
        <taxon>PX clade</taxon>
        <taxon>Phaeophyceae</taxon>
        <taxon>Laminariales</taxon>
        <taxon>Pseudochordaceae</taxon>
        <taxon>Pseudochorda</taxon>
    </lineage>
</organism>
<proteinExistence type="predicted"/>
<gene>
    <name evidence="1" type="primary">rpl31</name>
</gene>
<evidence type="ECO:0000313" key="1">
    <source>
        <dbReference type="EMBL" id="QWK44935.1"/>
    </source>
</evidence>
<accession>A0A8F0FCY6</accession>
<dbReference type="GO" id="GO:0005840">
    <property type="term" value="C:ribosome"/>
    <property type="evidence" value="ECO:0007669"/>
    <property type="project" value="UniProtKB-KW"/>
</dbReference>
<name>A0A8F0FCY6_9PHAE</name>
<dbReference type="AlphaFoldDB" id="A0A8F0FCY6"/>
<geneLocation type="mitochondrion" evidence="1"/>
<keyword evidence="1" id="KW-0687">Ribonucleoprotein</keyword>
<protein>
    <submittedName>
        <fullName evidence="1">Ribosomal protein L31</fullName>
    </submittedName>
</protein>
<reference evidence="1" key="1">
    <citation type="journal article" date="2021" name="Genome Biol. Evol.">
        <title>Genomic rearrangements and sequence evolution across brown algal organelles.</title>
        <authorList>
            <person name="Starko S."/>
            <person name="Bringloe T.T."/>
            <person name="Gomez M.S."/>
            <person name="Darby H."/>
            <person name="Graham S.W."/>
            <person name="Martone P.T."/>
        </authorList>
    </citation>
    <scope>NUCLEOTIDE SEQUENCE</scope>
</reference>